<dbReference type="SUPFAM" id="SSF82657">
    <property type="entry name" value="BolA-like"/>
    <property type="match status" value="1"/>
</dbReference>
<feature type="region of interest" description="Disordered" evidence="2">
    <location>
        <begin position="39"/>
        <end position="104"/>
    </location>
</feature>
<dbReference type="PANTHER" id="PTHR46230:SF3">
    <property type="entry name" value="SUFE-LIKE PROTEIN 1, CHLOROPLASTIC_MITOCHONDRIAL"/>
    <property type="match status" value="1"/>
</dbReference>
<reference evidence="3" key="1">
    <citation type="submission" date="2017-08" db="EMBL/GenBank/DDBJ databases">
        <authorList>
            <person name="Polle J.E."/>
            <person name="Barry K."/>
            <person name="Cushman J."/>
            <person name="Schmutz J."/>
            <person name="Tran D."/>
            <person name="Hathwaick L.T."/>
            <person name="Yim W.C."/>
            <person name="Jenkins J."/>
            <person name="Mckie-Krisberg Z.M."/>
            <person name="Prochnik S."/>
            <person name="Lindquist E."/>
            <person name="Dockter R.B."/>
            <person name="Adam C."/>
            <person name="Molina H."/>
            <person name="Bunkerborg J."/>
            <person name="Jin E."/>
            <person name="Buchheim M."/>
            <person name="Magnuson J."/>
        </authorList>
    </citation>
    <scope>NUCLEOTIDE SEQUENCE</scope>
    <source>
        <strain evidence="3">CCAP 19/18</strain>
    </source>
</reference>
<keyword evidence="4" id="KW-1185">Reference proteome</keyword>
<dbReference type="InterPro" id="IPR036065">
    <property type="entry name" value="BolA-like_sf"/>
</dbReference>
<evidence type="ECO:0000256" key="2">
    <source>
        <dbReference type="SAM" id="MobiDB-lite"/>
    </source>
</evidence>
<feature type="compositionally biased region" description="Low complexity" evidence="2">
    <location>
        <begin position="51"/>
        <end position="98"/>
    </location>
</feature>
<gene>
    <name evidence="3" type="ORF">DUNSADRAFT_13109</name>
</gene>
<evidence type="ECO:0000256" key="1">
    <source>
        <dbReference type="RuleBase" id="RU003860"/>
    </source>
</evidence>
<feature type="compositionally biased region" description="Polar residues" evidence="2">
    <location>
        <begin position="39"/>
        <end position="50"/>
    </location>
</feature>
<proteinExistence type="inferred from homology"/>
<dbReference type="PANTHER" id="PTHR46230">
    <property type="match status" value="1"/>
</dbReference>
<protein>
    <submittedName>
        <fullName evidence="3">Bola-like protein-domain-containing protein</fullName>
    </submittedName>
</protein>
<dbReference type="InterPro" id="IPR002634">
    <property type="entry name" value="BolA"/>
</dbReference>
<dbReference type="Proteomes" id="UP000815325">
    <property type="component" value="Unassembled WGS sequence"/>
</dbReference>
<dbReference type="SUPFAM" id="SSF82649">
    <property type="entry name" value="SufE/NifU"/>
    <property type="match status" value="1"/>
</dbReference>
<evidence type="ECO:0000313" key="4">
    <source>
        <dbReference type="Proteomes" id="UP000815325"/>
    </source>
</evidence>
<name>A0ABQ7GA42_DUNSA</name>
<dbReference type="Pfam" id="PF01722">
    <property type="entry name" value="BolA"/>
    <property type="match status" value="1"/>
</dbReference>
<sequence length="198" mass="20462">MCVCPSFIGMLGLQQSLTPSRNNGFLNMFKLMQRKTLETAASSLSQQEQPAASSSGSGNEGASSNGSGSQGNGAHASDSSSSSSSESGAASSSSSSSSRTPIQDGMRRKIEEALQPTQLVIVDESASHSGHAAMMAAPGTASSSGETHFVVQIVSPKFEGLPLVKRQRLVYSLLGDEFNAGLHALSLHTKTPAEVESK</sequence>
<accession>A0ABQ7GA42</accession>
<dbReference type="EMBL" id="MU069946">
    <property type="protein sequence ID" value="KAF5831469.1"/>
    <property type="molecule type" value="Genomic_DNA"/>
</dbReference>
<dbReference type="Gene3D" id="3.10.20.90">
    <property type="entry name" value="Phosphatidylinositol 3-kinase Catalytic Subunit, Chain A, domain 1"/>
    <property type="match status" value="1"/>
</dbReference>
<dbReference type="Gene3D" id="3.90.1010.10">
    <property type="match status" value="1"/>
</dbReference>
<comment type="caution">
    <text evidence="3">The sequence shown here is derived from an EMBL/GenBank/DDBJ whole genome shotgun (WGS) entry which is preliminary data.</text>
</comment>
<organism evidence="3 4">
    <name type="scientific">Dunaliella salina</name>
    <name type="common">Green alga</name>
    <name type="synonym">Protococcus salinus</name>
    <dbReference type="NCBI Taxonomy" id="3046"/>
    <lineage>
        <taxon>Eukaryota</taxon>
        <taxon>Viridiplantae</taxon>
        <taxon>Chlorophyta</taxon>
        <taxon>core chlorophytes</taxon>
        <taxon>Chlorophyceae</taxon>
        <taxon>CS clade</taxon>
        <taxon>Chlamydomonadales</taxon>
        <taxon>Dunaliellaceae</taxon>
        <taxon>Dunaliella</taxon>
    </lineage>
</organism>
<comment type="similarity">
    <text evidence="1">Belongs to the BolA/IbaG family.</text>
</comment>
<evidence type="ECO:0000313" key="3">
    <source>
        <dbReference type="EMBL" id="KAF5831469.1"/>
    </source>
</evidence>